<dbReference type="SMART" id="SM00530">
    <property type="entry name" value="HTH_XRE"/>
    <property type="match status" value="1"/>
</dbReference>
<dbReference type="Proteomes" id="UP000250369">
    <property type="component" value="Unassembled WGS sequence"/>
</dbReference>
<feature type="domain" description="HTH cro/C1-type" evidence="2">
    <location>
        <begin position="12"/>
        <end position="66"/>
    </location>
</feature>
<dbReference type="RefSeq" id="WP_113032635.1">
    <property type="nucleotide sequence ID" value="NZ_QMFB01000011.1"/>
</dbReference>
<keyword evidence="1" id="KW-0238">DNA-binding</keyword>
<dbReference type="PROSITE" id="PS50943">
    <property type="entry name" value="HTH_CROC1"/>
    <property type="match status" value="1"/>
</dbReference>
<dbReference type="Pfam" id="PF01381">
    <property type="entry name" value="HTH_3"/>
    <property type="match status" value="1"/>
</dbReference>
<dbReference type="CDD" id="cd00093">
    <property type="entry name" value="HTH_XRE"/>
    <property type="match status" value="1"/>
</dbReference>
<dbReference type="EMBL" id="QMFB01000011">
    <property type="protein sequence ID" value="RAV19730.1"/>
    <property type="molecule type" value="Genomic_DNA"/>
</dbReference>
<dbReference type="InterPro" id="IPR001387">
    <property type="entry name" value="Cro/C1-type_HTH"/>
</dbReference>
<dbReference type="PANTHER" id="PTHR46558:SF3">
    <property type="entry name" value="TRANSCRIPTIONAL REGULATOR"/>
    <property type="match status" value="1"/>
</dbReference>
<dbReference type="SUPFAM" id="SSF47413">
    <property type="entry name" value="lambda repressor-like DNA-binding domains"/>
    <property type="match status" value="1"/>
</dbReference>
<sequence length="151" mass="17351">MADVKKYVGMQIKKYRKLRNMTQKQLGAKIGVQHNTISSYESGTNEPEQSILFELAKALDLRVDDFFPKSTPAASPVIRTSEDNGIIQKYNALDEHGKRSVRTLLELEYERCTKPHLTVVAAHSDDYSEEQQKLMEEDLDDLEKLHAKRKK</sequence>
<dbReference type="AlphaFoldDB" id="A0A329MJ54"/>
<dbReference type="Gene3D" id="1.10.260.40">
    <property type="entry name" value="lambda repressor-like DNA-binding domains"/>
    <property type="match status" value="1"/>
</dbReference>
<gene>
    <name evidence="3" type="ORF">DQG23_20000</name>
</gene>
<proteinExistence type="predicted"/>
<comment type="caution">
    <text evidence="3">The sequence shown here is derived from an EMBL/GenBank/DDBJ whole genome shotgun (WGS) entry which is preliminary data.</text>
</comment>
<dbReference type="GO" id="GO:0003677">
    <property type="term" value="F:DNA binding"/>
    <property type="evidence" value="ECO:0007669"/>
    <property type="project" value="UniProtKB-KW"/>
</dbReference>
<accession>A0A329MJ54</accession>
<protein>
    <recommendedName>
        <fullName evidence="2">HTH cro/C1-type domain-containing protein</fullName>
    </recommendedName>
</protein>
<reference evidence="3 4" key="1">
    <citation type="journal article" date="2009" name="Int. J. Syst. Evol. Microbiol.">
        <title>Paenibacillus contaminans sp. nov., isolated from a contaminated laboratory plate.</title>
        <authorList>
            <person name="Chou J.H."/>
            <person name="Lee J.H."/>
            <person name="Lin M.C."/>
            <person name="Chang P.S."/>
            <person name="Arun A.B."/>
            <person name="Young C.C."/>
            <person name="Chen W.M."/>
        </authorList>
    </citation>
    <scope>NUCLEOTIDE SEQUENCE [LARGE SCALE GENOMIC DNA]</scope>
    <source>
        <strain evidence="3 4">CKOBP-6</strain>
    </source>
</reference>
<keyword evidence="4" id="KW-1185">Reference proteome</keyword>
<evidence type="ECO:0000256" key="1">
    <source>
        <dbReference type="ARBA" id="ARBA00023125"/>
    </source>
</evidence>
<dbReference type="PANTHER" id="PTHR46558">
    <property type="entry name" value="TRACRIPTIONAL REGULATORY PROTEIN-RELATED-RELATED"/>
    <property type="match status" value="1"/>
</dbReference>
<name>A0A329MJ54_9BACL</name>
<evidence type="ECO:0000259" key="2">
    <source>
        <dbReference type="PROSITE" id="PS50943"/>
    </source>
</evidence>
<evidence type="ECO:0000313" key="4">
    <source>
        <dbReference type="Proteomes" id="UP000250369"/>
    </source>
</evidence>
<dbReference type="InterPro" id="IPR010982">
    <property type="entry name" value="Lambda_DNA-bd_dom_sf"/>
</dbReference>
<evidence type="ECO:0000313" key="3">
    <source>
        <dbReference type="EMBL" id="RAV19730.1"/>
    </source>
</evidence>
<organism evidence="3 4">
    <name type="scientific">Paenibacillus contaminans</name>
    <dbReference type="NCBI Taxonomy" id="450362"/>
    <lineage>
        <taxon>Bacteria</taxon>
        <taxon>Bacillati</taxon>
        <taxon>Bacillota</taxon>
        <taxon>Bacilli</taxon>
        <taxon>Bacillales</taxon>
        <taxon>Paenibacillaceae</taxon>
        <taxon>Paenibacillus</taxon>
    </lineage>
</organism>
<dbReference type="OrthoDB" id="194368at2"/>